<feature type="compositionally biased region" description="Polar residues" evidence="1">
    <location>
        <begin position="95"/>
        <end position="109"/>
    </location>
</feature>
<dbReference type="Proteomes" id="UP000594262">
    <property type="component" value="Unplaced"/>
</dbReference>
<dbReference type="AlphaFoldDB" id="A0A7M5UME9"/>
<reference evidence="2" key="1">
    <citation type="submission" date="2021-01" db="UniProtKB">
        <authorList>
            <consortium name="EnsemblMetazoa"/>
        </authorList>
    </citation>
    <scope>IDENTIFICATION</scope>
</reference>
<feature type="region of interest" description="Disordered" evidence="1">
    <location>
        <begin position="89"/>
        <end position="109"/>
    </location>
</feature>
<sequence>MDIGIIQITIHHQILLPITKECFYLEIPRALRGLGPYRLAPGYQHFFEGNGTVGQLKNFNQLYYVNKHVGNTCKSYHVAGLKNRRYEQAEDVDNQRSICDNQNEQKVYR</sequence>
<keyword evidence="3" id="KW-1185">Reference proteome</keyword>
<accession>A0A7M5UME9</accession>
<dbReference type="EnsemblMetazoa" id="CLYHEMT001627.1">
    <property type="protein sequence ID" value="CLYHEMP001627.1"/>
    <property type="gene ID" value="CLYHEMG001627"/>
</dbReference>
<name>A0A7M5UME9_9CNID</name>
<organism evidence="2 3">
    <name type="scientific">Clytia hemisphaerica</name>
    <dbReference type="NCBI Taxonomy" id="252671"/>
    <lineage>
        <taxon>Eukaryota</taxon>
        <taxon>Metazoa</taxon>
        <taxon>Cnidaria</taxon>
        <taxon>Hydrozoa</taxon>
        <taxon>Hydroidolina</taxon>
        <taxon>Leptothecata</taxon>
        <taxon>Obeliida</taxon>
        <taxon>Clytiidae</taxon>
        <taxon>Clytia</taxon>
    </lineage>
</organism>
<protein>
    <submittedName>
        <fullName evidence="2">Uncharacterized protein</fullName>
    </submittedName>
</protein>
<evidence type="ECO:0000313" key="2">
    <source>
        <dbReference type="EnsemblMetazoa" id="CLYHEMP001627.1"/>
    </source>
</evidence>
<evidence type="ECO:0000313" key="3">
    <source>
        <dbReference type="Proteomes" id="UP000594262"/>
    </source>
</evidence>
<proteinExistence type="predicted"/>
<evidence type="ECO:0000256" key="1">
    <source>
        <dbReference type="SAM" id="MobiDB-lite"/>
    </source>
</evidence>